<dbReference type="EMBL" id="RZNJ01000002">
    <property type="protein sequence ID" value="RUT33210.1"/>
    <property type="molecule type" value="Genomic_DNA"/>
</dbReference>
<dbReference type="InterPro" id="IPR007730">
    <property type="entry name" value="SPOR-like_dom"/>
</dbReference>
<dbReference type="Pfam" id="PF05036">
    <property type="entry name" value="SPOR"/>
    <property type="match status" value="1"/>
</dbReference>
<dbReference type="Proteomes" id="UP000281547">
    <property type="component" value="Unassembled WGS sequence"/>
</dbReference>
<dbReference type="Gene3D" id="3.30.70.1070">
    <property type="entry name" value="Sporulation related repeat"/>
    <property type="match status" value="1"/>
</dbReference>
<reference evidence="2 3" key="1">
    <citation type="journal article" date="2016" name="Int. J. Syst. Evol. Microbiol.">
        <title>Arsenicitalea aurantiaca gen. nov., sp. nov., a new member of the family Hyphomicrobiaceae, isolated from high-arsenic sediment.</title>
        <authorList>
            <person name="Mu Y."/>
            <person name="Zhou L."/>
            <person name="Zeng X.C."/>
            <person name="Liu L."/>
            <person name="Pan Y."/>
            <person name="Chen X."/>
            <person name="Wang J."/>
            <person name="Li S."/>
            <person name="Li W.J."/>
            <person name="Wang Y."/>
        </authorList>
    </citation>
    <scope>NUCLEOTIDE SEQUENCE [LARGE SCALE GENOMIC DNA]</scope>
    <source>
        <strain evidence="2 3">42-50</strain>
    </source>
</reference>
<gene>
    <name evidence="2" type="ORF">EMQ25_07430</name>
</gene>
<evidence type="ECO:0000313" key="3">
    <source>
        <dbReference type="Proteomes" id="UP000281547"/>
    </source>
</evidence>
<dbReference type="PROSITE" id="PS51724">
    <property type="entry name" value="SPOR"/>
    <property type="match status" value="1"/>
</dbReference>
<dbReference type="GO" id="GO:0042834">
    <property type="term" value="F:peptidoglycan binding"/>
    <property type="evidence" value="ECO:0007669"/>
    <property type="project" value="InterPro"/>
</dbReference>
<sequence length="115" mass="12191">MTSGSIAQATATPEMQAAALKAASASAAETAPMSVTGWIVQVGATPTETGASSLITDATSRISGLETFRPYVERFERNGQIFYRARFSGFDDRDSAANMCNELKKADLNCLAMQS</sequence>
<feature type="domain" description="SPOR" evidence="1">
    <location>
        <begin position="32"/>
        <end position="115"/>
    </location>
</feature>
<accession>A0A433XGP0</accession>
<keyword evidence="3" id="KW-1185">Reference proteome</keyword>
<dbReference type="AlphaFoldDB" id="A0A433XGP0"/>
<organism evidence="2 3">
    <name type="scientific">Arsenicitalea aurantiaca</name>
    <dbReference type="NCBI Taxonomy" id="1783274"/>
    <lineage>
        <taxon>Bacteria</taxon>
        <taxon>Pseudomonadati</taxon>
        <taxon>Pseudomonadota</taxon>
        <taxon>Alphaproteobacteria</taxon>
        <taxon>Hyphomicrobiales</taxon>
        <taxon>Devosiaceae</taxon>
        <taxon>Arsenicitalea</taxon>
    </lineage>
</organism>
<name>A0A433XGP0_9HYPH</name>
<protein>
    <submittedName>
        <fullName evidence="2">SPOR domain-containing protein</fullName>
    </submittedName>
</protein>
<dbReference type="InterPro" id="IPR036680">
    <property type="entry name" value="SPOR-like_sf"/>
</dbReference>
<dbReference type="SUPFAM" id="SSF110997">
    <property type="entry name" value="Sporulation related repeat"/>
    <property type="match status" value="1"/>
</dbReference>
<proteinExistence type="predicted"/>
<evidence type="ECO:0000259" key="1">
    <source>
        <dbReference type="PROSITE" id="PS51724"/>
    </source>
</evidence>
<comment type="caution">
    <text evidence="2">The sequence shown here is derived from an EMBL/GenBank/DDBJ whole genome shotgun (WGS) entry which is preliminary data.</text>
</comment>
<evidence type="ECO:0000313" key="2">
    <source>
        <dbReference type="EMBL" id="RUT33210.1"/>
    </source>
</evidence>